<comment type="cofactor">
    <cofactor evidence="10">
        <name>[2Fe-2S] cluster</name>
        <dbReference type="ChEBI" id="CHEBI:190135"/>
    </cofactor>
    <text evidence="10">Binds 1 [2Fe-2S] cluster.</text>
</comment>
<dbReference type="Gene3D" id="3.40.30.10">
    <property type="entry name" value="Glutaredoxin"/>
    <property type="match status" value="1"/>
</dbReference>
<comment type="catalytic activity">
    <reaction evidence="9">
        <text>a quinone + NADH + 5 H(+)(in) = a quinol + NAD(+) + 4 H(+)(out)</text>
        <dbReference type="Rhea" id="RHEA:57888"/>
        <dbReference type="ChEBI" id="CHEBI:15378"/>
        <dbReference type="ChEBI" id="CHEBI:24646"/>
        <dbReference type="ChEBI" id="CHEBI:57540"/>
        <dbReference type="ChEBI" id="CHEBI:57945"/>
        <dbReference type="ChEBI" id="CHEBI:132124"/>
    </reaction>
</comment>
<evidence type="ECO:0000256" key="6">
    <source>
        <dbReference type="ARBA" id="ARBA00023014"/>
    </source>
</evidence>
<dbReference type="RefSeq" id="WP_062961459.1">
    <property type="nucleotide sequence ID" value="NZ_JPWJ01000007.1"/>
</dbReference>
<dbReference type="GO" id="GO:0098796">
    <property type="term" value="C:membrane protein complex"/>
    <property type="evidence" value="ECO:0007669"/>
    <property type="project" value="UniProtKB-ARBA"/>
</dbReference>
<dbReference type="Proteomes" id="UP000252266">
    <property type="component" value="Unassembled WGS sequence"/>
</dbReference>
<evidence type="ECO:0000256" key="9">
    <source>
        <dbReference type="ARBA" id="ARBA00047712"/>
    </source>
</evidence>
<dbReference type="FunFam" id="3.40.30.10:FF:000022">
    <property type="entry name" value="NADH dehydrogenase flavoprotein 2, mitochondrial"/>
    <property type="match status" value="1"/>
</dbReference>
<dbReference type="GO" id="GO:0008324">
    <property type="term" value="F:monoatomic cation transmembrane transporter activity"/>
    <property type="evidence" value="ECO:0007669"/>
    <property type="project" value="UniProtKB-ARBA"/>
</dbReference>
<evidence type="ECO:0000256" key="5">
    <source>
        <dbReference type="ARBA" id="ARBA00023004"/>
    </source>
</evidence>
<keyword evidence="4" id="KW-1278">Translocase</keyword>
<dbReference type="GO" id="GO:0031967">
    <property type="term" value="C:organelle envelope"/>
    <property type="evidence" value="ECO:0007669"/>
    <property type="project" value="UniProtKB-ARBA"/>
</dbReference>
<evidence type="ECO:0000313" key="14">
    <source>
        <dbReference type="Proteomes" id="UP000252266"/>
    </source>
</evidence>
<dbReference type="FunFam" id="1.10.10.1590:FF:000001">
    <property type="entry name" value="NADH-quinone oxidoreductase subunit E"/>
    <property type="match status" value="1"/>
</dbReference>
<feature type="binding site" evidence="10">
    <location>
        <position position="142"/>
    </location>
    <ligand>
        <name>[2Fe-2S] cluster</name>
        <dbReference type="ChEBI" id="CHEBI:190135"/>
    </ligand>
</feature>
<dbReference type="PANTHER" id="PTHR10371">
    <property type="entry name" value="NADH DEHYDROGENASE UBIQUINONE FLAVOPROTEIN 2, MITOCHONDRIAL"/>
    <property type="match status" value="1"/>
</dbReference>
<sequence length="220" mass="24048">MSHLRRPAPRELQPVSFAFSPENMERANKIIAKYPEGRQQSAVMPLLDLAQRQTEGNWVPTVAMDYIADMLDMPAIRVYEVATFYTMYNLAPVGKNFIQVCTTTPCWLRGSADVVDTCKKELGIGIGETTEDGQFTLIEVECLGACVNAPMMQINDDYYEDLTADSTKSILDALKKGEKPKAGPQIGRRGCEPIDGPKVLKAFCGCAAADQSADASEGEA</sequence>
<evidence type="ECO:0000313" key="11">
    <source>
        <dbReference type="EMBL" id="RCK49710.1"/>
    </source>
</evidence>
<dbReference type="SUPFAM" id="SSF52833">
    <property type="entry name" value="Thioredoxin-like"/>
    <property type="match status" value="1"/>
</dbReference>
<dbReference type="InterPro" id="IPR036249">
    <property type="entry name" value="Thioredoxin-like_sf"/>
</dbReference>
<keyword evidence="6 10" id="KW-0411">Iron-sulfur</keyword>
<dbReference type="InterPro" id="IPR042128">
    <property type="entry name" value="NuoE_dom"/>
</dbReference>
<dbReference type="Pfam" id="PF01257">
    <property type="entry name" value="2Fe-2S_thioredx"/>
    <property type="match status" value="1"/>
</dbReference>
<reference evidence="11 14" key="1">
    <citation type="submission" date="2014-07" db="EMBL/GenBank/DDBJ databases">
        <title>Draft genome sequence of Thalassospira xiamenensis IB13.</title>
        <authorList>
            <person name="Lai Q."/>
            <person name="Shao Z."/>
        </authorList>
    </citation>
    <scope>NUCLEOTIDE SEQUENCE [LARGE SCALE GENOMIC DNA]</scope>
    <source>
        <strain evidence="11 14">IB13</strain>
    </source>
</reference>
<dbReference type="NCBIfam" id="NF005725">
    <property type="entry name" value="PRK07539.1-5"/>
    <property type="match status" value="1"/>
</dbReference>
<keyword evidence="5 10" id="KW-0408">Iron</keyword>
<keyword evidence="2 10" id="KW-0001">2Fe-2S</keyword>
<dbReference type="NCBIfam" id="TIGR01958">
    <property type="entry name" value="nuoE_fam"/>
    <property type="match status" value="1"/>
</dbReference>
<evidence type="ECO:0000256" key="4">
    <source>
        <dbReference type="ARBA" id="ARBA00022967"/>
    </source>
</evidence>
<dbReference type="PIRSF" id="PIRSF000216">
    <property type="entry name" value="NADH_DH_24kDa"/>
    <property type="match status" value="1"/>
</dbReference>
<dbReference type="GO" id="GO:0022890">
    <property type="term" value="F:inorganic cation transmembrane transporter activity"/>
    <property type="evidence" value="ECO:0007669"/>
    <property type="project" value="UniProtKB-ARBA"/>
</dbReference>
<evidence type="ECO:0000256" key="8">
    <source>
        <dbReference type="ARBA" id="ARBA00034078"/>
    </source>
</evidence>
<evidence type="ECO:0000256" key="10">
    <source>
        <dbReference type="PIRSR" id="PIRSR000216-1"/>
    </source>
</evidence>
<dbReference type="GO" id="GO:0051537">
    <property type="term" value="F:2 iron, 2 sulfur cluster binding"/>
    <property type="evidence" value="ECO:0007669"/>
    <property type="project" value="UniProtKB-KW"/>
</dbReference>
<dbReference type="EMBL" id="OBMM01000001">
    <property type="protein sequence ID" value="SOB90084.1"/>
    <property type="molecule type" value="Genomic_DNA"/>
</dbReference>
<name>A0A154KN17_9PROT</name>
<dbReference type="GO" id="GO:0046872">
    <property type="term" value="F:metal ion binding"/>
    <property type="evidence" value="ECO:0007669"/>
    <property type="project" value="UniProtKB-KW"/>
</dbReference>
<protein>
    <submittedName>
        <fullName evidence="11 12">NADH dehydrogenase</fullName>
    </submittedName>
</protein>
<dbReference type="GO" id="GO:0003954">
    <property type="term" value="F:NADH dehydrogenase activity"/>
    <property type="evidence" value="ECO:0007669"/>
    <property type="project" value="TreeGrafter"/>
</dbReference>
<dbReference type="GO" id="GO:0031090">
    <property type="term" value="C:organelle membrane"/>
    <property type="evidence" value="ECO:0007669"/>
    <property type="project" value="UniProtKB-ARBA"/>
</dbReference>
<dbReference type="GO" id="GO:0098662">
    <property type="term" value="P:inorganic cation transmembrane transport"/>
    <property type="evidence" value="ECO:0007669"/>
    <property type="project" value="UniProtKB-ARBA"/>
</dbReference>
<reference evidence="12 13" key="2">
    <citation type="submission" date="2017-08" db="EMBL/GenBank/DDBJ databases">
        <authorList>
            <person name="de Groot N.N."/>
        </authorList>
    </citation>
    <scope>NUCLEOTIDE SEQUENCE [LARGE SCALE GENOMIC DNA]</scope>
    <source>
        <strain evidence="12 13">USBA 78</strain>
    </source>
</reference>
<dbReference type="PROSITE" id="PS01099">
    <property type="entry name" value="COMPLEX1_24K"/>
    <property type="match status" value="1"/>
</dbReference>
<feature type="binding site" evidence="10">
    <location>
        <position position="101"/>
    </location>
    <ligand>
        <name>[2Fe-2S] cluster</name>
        <dbReference type="ChEBI" id="CHEBI:190135"/>
    </ligand>
</feature>
<comment type="similarity">
    <text evidence="1">Belongs to the complex I 24 kDa subunit family.</text>
</comment>
<proteinExistence type="inferred from homology"/>
<evidence type="ECO:0000256" key="1">
    <source>
        <dbReference type="ARBA" id="ARBA00010643"/>
    </source>
</evidence>
<dbReference type="Gene3D" id="1.10.10.1590">
    <property type="entry name" value="NADH-quinone oxidoreductase subunit E"/>
    <property type="match status" value="1"/>
</dbReference>
<organism evidence="11 14">
    <name type="scientific">Thalassospira xiamenensis</name>
    <dbReference type="NCBI Taxonomy" id="220697"/>
    <lineage>
        <taxon>Bacteria</taxon>
        <taxon>Pseudomonadati</taxon>
        <taxon>Pseudomonadota</taxon>
        <taxon>Alphaproteobacteria</taxon>
        <taxon>Rhodospirillales</taxon>
        <taxon>Thalassospiraceae</taxon>
        <taxon>Thalassospira</taxon>
    </lineage>
</organism>
<dbReference type="PANTHER" id="PTHR10371:SF3">
    <property type="entry name" value="NADH DEHYDROGENASE [UBIQUINONE] FLAVOPROTEIN 2, MITOCHONDRIAL"/>
    <property type="match status" value="1"/>
</dbReference>
<feature type="binding site" evidence="10">
    <location>
        <position position="146"/>
    </location>
    <ligand>
        <name>[2Fe-2S] cluster</name>
        <dbReference type="ChEBI" id="CHEBI:190135"/>
    </ligand>
</feature>
<keyword evidence="3 10" id="KW-0479">Metal-binding</keyword>
<dbReference type="EMBL" id="JPWJ01000007">
    <property type="protein sequence ID" value="RCK49710.1"/>
    <property type="molecule type" value="Genomic_DNA"/>
</dbReference>
<keyword evidence="7" id="KW-0520">NAD</keyword>
<comment type="cofactor">
    <cofactor evidence="8">
        <name>[2Fe-2S] cluster</name>
        <dbReference type="ChEBI" id="CHEBI:190135"/>
    </cofactor>
</comment>
<dbReference type="GO" id="GO:1902494">
    <property type="term" value="C:catalytic complex"/>
    <property type="evidence" value="ECO:0007669"/>
    <property type="project" value="UniProtKB-ARBA"/>
</dbReference>
<feature type="binding site" evidence="10">
    <location>
        <position position="106"/>
    </location>
    <ligand>
        <name>[2Fe-2S] cluster</name>
        <dbReference type="ChEBI" id="CHEBI:190135"/>
    </ligand>
</feature>
<evidence type="ECO:0000313" key="13">
    <source>
        <dbReference type="Proteomes" id="UP000219068"/>
    </source>
</evidence>
<evidence type="ECO:0000256" key="2">
    <source>
        <dbReference type="ARBA" id="ARBA00022714"/>
    </source>
</evidence>
<dbReference type="GO" id="GO:0022804">
    <property type="term" value="F:active transmembrane transporter activity"/>
    <property type="evidence" value="ECO:0007669"/>
    <property type="project" value="UniProtKB-ARBA"/>
</dbReference>
<dbReference type="Proteomes" id="UP000219068">
    <property type="component" value="Unassembled WGS sequence"/>
</dbReference>
<evidence type="ECO:0000256" key="3">
    <source>
        <dbReference type="ARBA" id="ARBA00022723"/>
    </source>
</evidence>
<gene>
    <name evidence="12" type="ORF">SAMN05428964_101171</name>
    <name evidence="11" type="ORF">TH44_13985</name>
</gene>
<dbReference type="CDD" id="cd03064">
    <property type="entry name" value="TRX_Fd_NuoE"/>
    <property type="match status" value="1"/>
</dbReference>
<dbReference type="InterPro" id="IPR041921">
    <property type="entry name" value="NuoE_N"/>
</dbReference>
<evidence type="ECO:0000313" key="12">
    <source>
        <dbReference type="EMBL" id="SOB90084.1"/>
    </source>
</evidence>
<dbReference type="AlphaFoldDB" id="A0A154KN17"/>
<dbReference type="InterPro" id="IPR002023">
    <property type="entry name" value="NuoE-like"/>
</dbReference>
<accession>A0A154KN17</accession>
<evidence type="ECO:0000256" key="7">
    <source>
        <dbReference type="ARBA" id="ARBA00023027"/>
    </source>
</evidence>